<dbReference type="InParanoid" id="A0A1S0TNM0"/>
<gene>
    <name evidence="2" type="ORF">LOAG_11046</name>
</gene>
<dbReference type="GeneID" id="9948498"/>
<accession>A0A1S0TNM0</accession>
<evidence type="ECO:0000313" key="2">
    <source>
        <dbReference type="EMBL" id="EFO17450.1"/>
    </source>
</evidence>
<protein>
    <submittedName>
        <fullName evidence="2">Uncharacterized protein</fullName>
    </submittedName>
</protein>
<dbReference type="RefSeq" id="XP_003146617.1">
    <property type="nucleotide sequence ID" value="XM_003146569.1"/>
</dbReference>
<name>A0A1S0TNM0_LOALO</name>
<evidence type="ECO:0000256" key="1">
    <source>
        <dbReference type="SAM" id="MobiDB-lite"/>
    </source>
</evidence>
<dbReference type="KEGG" id="loa:LOAG_11046"/>
<reference evidence="2" key="1">
    <citation type="submission" date="2012-04" db="EMBL/GenBank/DDBJ databases">
        <title>The Genome Sequence of Loa loa.</title>
        <authorList>
            <consortium name="The Broad Institute Genome Sequencing Platform"/>
            <consortium name="Broad Institute Genome Sequencing Center for Infectious Disease"/>
            <person name="Nutman T.B."/>
            <person name="Fink D.L."/>
            <person name="Russ C."/>
            <person name="Young S."/>
            <person name="Zeng Q."/>
            <person name="Gargeya S."/>
            <person name="Alvarado L."/>
            <person name="Berlin A."/>
            <person name="Chapman S.B."/>
            <person name="Chen Z."/>
            <person name="Freedman E."/>
            <person name="Gellesch M."/>
            <person name="Goldberg J."/>
            <person name="Griggs A."/>
            <person name="Gujja S."/>
            <person name="Heilman E.R."/>
            <person name="Heiman D."/>
            <person name="Howarth C."/>
            <person name="Mehta T."/>
            <person name="Neiman D."/>
            <person name="Pearson M."/>
            <person name="Roberts A."/>
            <person name="Saif S."/>
            <person name="Shea T."/>
            <person name="Shenoy N."/>
            <person name="Sisk P."/>
            <person name="Stolte C."/>
            <person name="Sykes S."/>
            <person name="White J."/>
            <person name="Yandava C."/>
            <person name="Haas B."/>
            <person name="Henn M.R."/>
            <person name="Nusbaum C."/>
            <person name="Birren B."/>
        </authorList>
    </citation>
    <scope>NUCLEOTIDE SEQUENCE [LARGE SCALE GENOMIC DNA]</scope>
</reference>
<dbReference type="AlphaFoldDB" id="A0A1S0TNM0"/>
<organism evidence="2">
    <name type="scientific">Loa loa</name>
    <name type="common">Eye worm</name>
    <name type="synonym">Filaria loa</name>
    <dbReference type="NCBI Taxonomy" id="7209"/>
    <lineage>
        <taxon>Eukaryota</taxon>
        <taxon>Metazoa</taxon>
        <taxon>Ecdysozoa</taxon>
        <taxon>Nematoda</taxon>
        <taxon>Chromadorea</taxon>
        <taxon>Rhabditida</taxon>
        <taxon>Spirurina</taxon>
        <taxon>Spiruromorpha</taxon>
        <taxon>Filarioidea</taxon>
        <taxon>Onchocercidae</taxon>
        <taxon>Loa</taxon>
    </lineage>
</organism>
<feature type="compositionally biased region" description="Polar residues" evidence="1">
    <location>
        <begin position="68"/>
        <end position="81"/>
    </location>
</feature>
<feature type="region of interest" description="Disordered" evidence="1">
    <location>
        <begin position="57"/>
        <end position="86"/>
    </location>
</feature>
<sequence length="127" mass="14188">MVYLTIKLTTKCSLQQLQSSNGISEVRNRSIDKTTTTPNHSEANYAVLQLVTKCPTDPLNPNRRCQESDTGFWNGGETNSKGTKESGKMTAFVVTPIKVSKKVKLLPAQIAEHWRNKGEPLKKNRTK</sequence>
<dbReference type="CTD" id="9948498"/>
<proteinExistence type="predicted"/>
<dbReference type="EMBL" id="JH712093">
    <property type="protein sequence ID" value="EFO17450.1"/>
    <property type="molecule type" value="Genomic_DNA"/>
</dbReference>